<feature type="compositionally biased region" description="Basic and acidic residues" evidence="1">
    <location>
        <begin position="33"/>
        <end position="44"/>
    </location>
</feature>
<feature type="compositionally biased region" description="Basic and acidic residues" evidence="1">
    <location>
        <begin position="404"/>
        <end position="413"/>
    </location>
</feature>
<feature type="region of interest" description="Disordered" evidence="1">
    <location>
        <begin position="344"/>
        <end position="376"/>
    </location>
</feature>
<feature type="compositionally biased region" description="Basic residues" evidence="1">
    <location>
        <begin position="441"/>
        <end position="452"/>
    </location>
</feature>
<feature type="region of interest" description="Disordered" evidence="1">
    <location>
        <begin position="397"/>
        <end position="466"/>
    </location>
</feature>
<feature type="compositionally biased region" description="Polar residues" evidence="1">
    <location>
        <begin position="294"/>
        <end position="306"/>
    </location>
</feature>
<evidence type="ECO:0000313" key="2">
    <source>
        <dbReference type="EMBL" id="CAI2360537.1"/>
    </source>
</evidence>
<organism evidence="2 3">
    <name type="scientific">Euplotes crassus</name>
    <dbReference type="NCBI Taxonomy" id="5936"/>
    <lineage>
        <taxon>Eukaryota</taxon>
        <taxon>Sar</taxon>
        <taxon>Alveolata</taxon>
        <taxon>Ciliophora</taxon>
        <taxon>Intramacronucleata</taxon>
        <taxon>Spirotrichea</taxon>
        <taxon>Hypotrichia</taxon>
        <taxon>Euplotida</taxon>
        <taxon>Euplotidae</taxon>
        <taxon>Moneuplotes</taxon>
    </lineage>
</organism>
<feature type="compositionally biased region" description="Polar residues" evidence="1">
    <location>
        <begin position="7"/>
        <end position="31"/>
    </location>
</feature>
<reference evidence="2" key="1">
    <citation type="submission" date="2023-07" db="EMBL/GenBank/DDBJ databases">
        <authorList>
            <consortium name="AG Swart"/>
            <person name="Singh M."/>
            <person name="Singh A."/>
            <person name="Seah K."/>
            <person name="Emmerich C."/>
        </authorList>
    </citation>
    <scope>NUCLEOTIDE SEQUENCE</scope>
    <source>
        <strain evidence="2">DP1</strain>
    </source>
</reference>
<feature type="region of interest" description="Disordered" evidence="1">
    <location>
        <begin position="1"/>
        <end position="57"/>
    </location>
</feature>
<accession>A0AAD1U1L4</accession>
<feature type="compositionally biased region" description="Low complexity" evidence="1">
    <location>
        <begin position="425"/>
        <end position="436"/>
    </location>
</feature>
<name>A0AAD1U1L4_EUPCR</name>
<feature type="compositionally biased region" description="Basic and acidic residues" evidence="1">
    <location>
        <begin position="499"/>
        <end position="512"/>
    </location>
</feature>
<feature type="compositionally biased region" description="Basic and acidic residues" evidence="1">
    <location>
        <begin position="348"/>
        <end position="370"/>
    </location>
</feature>
<feature type="compositionally biased region" description="Basic and acidic residues" evidence="1">
    <location>
        <begin position="276"/>
        <end position="293"/>
    </location>
</feature>
<evidence type="ECO:0000313" key="3">
    <source>
        <dbReference type="Proteomes" id="UP001295684"/>
    </source>
</evidence>
<feature type="region of interest" description="Disordered" evidence="1">
    <location>
        <begin position="260"/>
        <end position="310"/>
    </location>
</feature>
<evidence type="ECO:0000256" key="1">
    <source>
        <dbReference type="SAM" id="MobiDB-lite"/>
    </source>
</evidence>
<gene>
    <name evidence="2" type="ORF">ECRASSUSDP1_LOCUS1841</name>
</gene>
<proteinExistence type="predicted"/>
<keyword evidence="3" id="KW-1185">Reference proteome</keyword>
<comment type="caution">
    <text evidence="2">The sequence shown here is derived from an EMBL/GenBank/DDBJ whole genome shotgun (WGS) entry which is preliminary data.</text>
</comment>
<sequence length="574" mass="65162">MKEITRGKSSQEATSGLNDQKSLKNQRNQEGPRSLDRKDSECRKILHKSTPSEQGFVPVQGRLSNRVSFHSPNRSLVTPFVGNHKTYEEMNFAGTDQDLRIKSKTAELSNKDSQCLDEKNGNPMQNDAKMSENEPLSLNCKEEILLDNFDSDSSSIHSENAISVPKEYVKNDYLSVCGVNQNFSHADNEYIKFFNHPSGSTFNCPKPGYDCFIQNPYSPFYGHYPHLSQTRPMAHNIPARKDLNNTIQKDSRMIISPLGKVSETQKPSSPVFKKSKQQEVSEEATKAPSRMKETNPSQKQTQILSTRSRRVPCKKVTVAESVPVSKTPTKKVIQRMIVEAPMSFSSSKADEGKKVTDKSKQSMEEEKGKNDSLSSLHTYSDYKLNNRSVLDDKEAGSVVSLSSKESKKEKEFNDSEYSPSEFKNRSFMKSSSSKDVSQMRAKYKGKGFKKNPNKINSGKTMKTKTHKSKVEDYRDCKICGKVFSRQGLGGHMSRAHPGQSDEYRQKKQTRNGRESKLRLLRKAQRVYRVVHKCPDIKGTDMNRTKLNKIRDHIKKWMLEHAGMEYDTSEEGAPF</sequence>
<protein>
    <submittedName>
        <fullName evidence="2">Uncharacterized protein</fullName>
    </submittedName>
</protein>
<dbReference type="EMBL" id="CAMPGE010001736">
    <property type="protein sequence ID" value="CAI2360537.1"/>
    <property type="molecule type" value="Genomic_DNA"/>
</dbReference>
<feature type="region of interest" description="Disordered" evidence="1">
    <location>
        <begin position="487"/>
        <end position="512"/>
    </location>
</feature>
<dbReference type="Proteomes" id="UP001295684">
    <property type="component" value="Unassembled WGS sequence"/>
</dbReference>
<dbReference type="AlphaFoldDB" id="A0AAD1U1L4"/>